<dbReference type="InterPro" id="IPR019775">
    <property type="entry name" value="WD40_repeat_CS"/>
</dbReference>
<keyword evidence="2" id="KW-0677">Repeat</keyword>
<feature type="repeat" description="WD" evidence="4">
    <location>
        <begin position="55"/>
        <end position="86"/>
    </location>
</feature>
<organism evidence="6 7">
    <name type="scientific">Musa acuminata subsp. malaccensis</name>
    <name type="common">Wild banana</name>
    <name type="synonym">Musa malaccensis</name>
    <dbReference type="NCBI Taxonomy" id="214687"/>
    <lineage>
        <taxon>Eukaryota</taxon>
        <taxon>Viridiplantae</taxon>
        <taxon>Streptophyta</taxon>
        <taxon>Embryophyta</taxon>
        <taxon>Tracheophyta</taxon>
        <taxon>Spermatophyta</taxon>
        <taxon>Magnoliopsida</taxon>
        <taxon>Liliopsida</taxon>
        <taxon>Zingiberales</taxon>
        <taxon>Musaceae</taxon>
        <taxon>Musa</taxon>
    </lineage>
</organism>
<dbReference type="PROSITE" id="PS50082">
    <property type="entry name" value="WD_REPEATS_2"/>
    <property type="match status" value="6"/>
</dbReference>
<feature type="repeat" description="WD" evidence="4">
    <location>
        <begin position="231"/>
        <end position="264"/>
    </location>
</feature>
<accession>A0A804IEV6</accession>
<name>A0A804IEV6_MUSAM</name>
<dbReference type="Pfam" id="PF00400">
    <property type="entry name" value="WD40"/>
    <property type="match status" value="7"/>
</dbReference>
<sequence length="612" mass="66347">MAMAHLAETYACVPATERGRGILISGDPRSDTIAYCNGRSVIIQQLGAPLEVSIYGEHAYQATVVRFSPNGEWVATADVSGVIRIWGRHGDRALKNEFRVLSGRIDDLQWSPDGLRIVACGDGKGKSFVRAFMWDSGTNVGEFDGHSRRVLSCAFKPTRPYRIVTCGEDFLVNFYEGPPFKFKLSHREHSNFVNCVRFSPDGSKFITVSSDKKGLIYDGKTGEKIGELPMEDGHKGSIYAGSWSPDSKQVLTVSADKTAKVWEIMEDGCGKLRRTLECPGSGGVDDMLVGCLWQNDYLVIVSLGGTITIFSASDLEKSPVSFSGHMKSITSLVCLLQGGQKVFLSSSYDGIITRWIQGTGYVGKLVRKGSSQIKCLAAVGEEIMTSGFDNKVWRVPLNDDQCGDTEPVDVGSQPRGIAVALQIPELALVSIDSGVVMLRGLKVISETKLGYAVTTSAISPDGTEAVVGAEDGKLHIYSITGDALTEEAVLEKHRGTITAICYSPDASMFASADSNREAVVWDRESREVKLKNMLYHTARINCLAWSPDNHLIATGSLDTSVIVYELDKPASNRITIKGAHLGGVYGVAFGDENSLISAGEDACVRVWKIEPQ</sequence>
<gene>
    <name evidence="5" type="ORF">GSMUA_196510.1</name>
</gene>
<evidence type="ECO:0000256" key="4">
    <source>
        <dbReference type="PROSITE-ProRule" id="PRU00221"/>
    </source>
</evidence>
<dbReference type="SUPFAM" id="SSF50978">
    <property type="entry name" value="WD40 repeat-like"/>
    <property type="match status" value="2"/>
</dbReference>
<dbReference type="Gene3D" id="2.130.10.10">
    <property type="entry name" value="YVTN repeat-like/Quinoprotein amine dehydrogenase"/>
    <property type="match status" value="2"/>
</dbReference>
<reference evidence="5" key="1">
    <citation type="submission" date="2021-03" db="EMBL/GenBank/DDBJ databases">
        <authorList>
            <consortium name="Genoscope - CEA"/>
            <person name="William W."/>
        </authorList>
    </citation>
    <scope>NUCLEOTIDE SEQUENCE</scope>
    <source>
        <strain evidence="5">Doubled-haploid Pahang</strain>
    </source>
</reference>
<dbReference type="CDD" id="cd00200">
    <property type="entry name" value="WD40"/>
    <property type="match status" value="1"/>
</dbReference>
<protein>
    <submittedName>
        <fullName evidence="5">(wild Malaysian banana) hypothetical protein</fullName>
    </submittedName>
</protein>
<dbReference type="PROSITE" id="PS50294">
    <property type="entry name" value="WD_REPEATS_REGION"/>
    <property type="match status" value="4"/>
</dbReference>
<dbReference type="EMBL" id="HG996468">
    <property type="protein sequence ID" value="CAG1850915.1"/>
    <property type="molecule type" value="Genomic_DNA"/>
</dbReference>
<dbReference type="OrthoDB" id="2306at2759"/>
<evidence type="ECO:0000313" key="6">
    <source>
        <dbReference type="EnsemblPlants" id="Ma03_p21900.1"/>
    </source>
</evidence>
<dbReference type="Gramene" id="Ma03_t21900.1">
    <property type="protein sequence ID" value="Ma03_p21900.1"/>
    <property type="gene ID" value="Ma03_g21900"/>
</dbReference>
<comment type="function">
    <text evidence="3">Binds actin. Enhances the F-actin depolymerization activity of actin-depolymerizing factor (ADF) proteins.</text>
</comment>
<keyword evidence="7" id="KW-1185">Reference proteome</keyword>
<dbReference type="GO" id="GO:0051015">
    <property type="term" value="F:actin filament binding"/>
    <property type="evidence" value="ECO:0000318"/>
    <property type="project" value="GO_Central"/>
</dbReference>
<dbReference type="FunFam" id="2.130.10.10:FF:000102">
    <property type="entry name" value="Actin-interacting protein 1"/>
    <property type="match status" value="1"/>
</dbReference>
<dbReference type="GO" id="GO:0030864">
    <property type="term" value="C:cortical actin cytoskeleton"/>
    <property type="evidence" value="ECO:0000318"/>
    <property type="project" value="GO_Central"/>
</dbReference>
<dbReference type="PANTHER" id="PTHR19856">
    <property type="entry name" value="WD-REPEATCONTAINING PROTEIN WDR1"/>
    <property type="match status" value="1"/>
</dbReference>
<dbReference type="InterPro" id="IPR015943">
    <property type="entry name" value="WD40/YVTN_repeat-like_dom_sf"/>
</dbReference>
<evidence type="ECO:0000256" key="2">
    <source>
        <dbReference type="ARBA" id="ARBA00022737"/>
    </source>
</evidence>
<evidence type="ECO:0000256" key="1">
    <source>
        <dbReference type="ARBA" id="ARBA00022574"/>
    </source>
</evidence>
<dbReference type="EnsemblPlants" id="Ma03_t21900.1">
    <property type="protein sequence ID" value="Ma03_p21900.1"/>
    <property type="gene ID" value="Ma03_g21900"/>
</dbReference>
<evidence type="ECO:0000313" key="5">
    <source>
        <dbReference type="EMBL" id="CAG1850915.1"/>
    </source>
</evidence>
<evidence type="ECO:0000256" key="3">
    <source>
        <dbReference type="ARBA" id="ARBA00058835"/>
    </source>
</evidence>
<dbReference type="PROSITE" id="PS00678">
    <property type="entry name" value="WD_REPEATS_1"/>
    <property type="match status" value="1"/>
</dbReference>
<dbReference type="InterPro" id="IPR036322">
    <property type="entry name" value="WD40_repeat_dom_sf"/>
</dbReference>
<reference evidence="6" key="2">
    <citation type="submission" date="2021-05" db="UniProtKB">
        <authorList>
            <consortium name="EnsemblPlants"/>
        </authorList>
    </citation>
    <scope>IDENTIFICATION</scope>
    <source>
        <strain evidence="6">subsp. malaccensis</strain>
    </source>
</reference>
<dbReference type="Proteomes" id="UP000012960">
    <property type="component" value="Unplaced"/>
</dbReference>
<keyword evidence="1 4" id="KW-0853">WD repeat</keyword>
<dbReference type="FunFam" id="2.130.10.10:FF:000167">
    <property type="entry name" value="Actin-interacting protein 1"/>
    <property type="match status" value="1"/>
</dbReference>
<feature type="repeat" description="WD" evidence="4">
    <location>
        <begin position="186"/>
        <end position="227"/>
    </location>
</feature>
<proteinExistence type="predicted"/>
<dbReference type="OMA" id="HETLMCY"/>
<evidence type="ECO:0000313" key="7">
    <source>
        <dbReference type="Proteomes" id="UP000012960"/>
    </source>
</evidence>
<dbReference type="InterPro" id="IPR001680">
    <property type="entry name" value="WD40_rpt"/>
</dbReference>
<dbReference type="FunCoup" id="A0A804IEV6">
    <property type="interactions" value="3667"/>
</dbReference>
<feature type="repeat" description="WD" evidence="4">
    <location>
        <begin position="533"/>
        <end position="574"/>
    </location>
</feature>
<dbReference type="InParanoid" id="A0A804IEV6"/>
<feature type="repeat" description="WD" evidence="4">
    <location>
        <begin position="577"/>
        <end position="612"/>
    </location>
</feature>
<feature type="repeat" description="WD" evidence="4">
    <location>
        <begin position="490"/>
        <end position="531"/>
    </location>
</feature>
<dbReference type="SMART" id="SM00320">
    <property type="entry name" value="WD40"/>
    <property type="match status" value="11"/>
</dbReference>
<dbReference type="AlphaFoldDB" id="A0A804IEV6"/>
<dbReference type="GO" id="GO:0030042">
    <property type="term" value="P:actin filament depolymerization"/>
    <property type="evidence" value="ECO:0000318"/>
    <property type="project" value="GO_Central"/>
</dbReference>
<dbReference type="PANTHER" id="PTHR19856:SF0">
    <property type="entry name" value="WD REPEAT-CONTAINING PROTEIN 1"/>
    <property type="match status" value="1"/>
</dbReference>